<dbReference type="PANTHER" id="PTHR24278:SF31">
    <property type="entry name" value="COAGULATION FACTOR IX"/>
    <property type="match status" value="1"/>
</dbReference>
<dbReference type="Proteomes" id="UP001230051">
    <property type="component" value="Unassembled WGS sequence"/>
</dbReference>
<dbReference type="InterPro" id="IPR050442">
    <property type="entry name" value="Peptidase_S1_coag_factors"/>
</dbReference>
<feature type="domain" description="Gla" evidence="34">
    <location>
        <begin position="46"/>
        <end position="92"/>
    </location>
</feature>
<dbReference type="Gene3D" id="2.10.25.10">
    <property type="entry name" value="Laminin"/>
    <property type="match status" value="2"/>
</dbReference>
<keyword evidence="9" id="KW-0964">Secreted</keyword>
<evidence type="ECO:0000256" key="11">
    <source>
        <dbReference type="ARBA" id="ARBA00022553"/>
    </source>
</evidence>
<dbReference type="PRINTS" id="PR00001">
    <property type="entry name" value="GLABLOOD"/>
</dbReference>
<evidence type="ECO:0000256" key="2">
    <source>
        <dbReference type="ARBA" id="ARBA00001368"/>
    </source>
</evidence>
<dbReference type="PROSITE" id="PS50998">
    <property type="entry name" value="GLA_2"/>
    <property type="match status" value="1"/>
</dbReference>
<evidence type="ECO:0000256" key="24">
    <source>
        <dbReference type="ARBA" id="ARBA00023157"/>
    </source>
</evidence>
<dbReference type="GO" id="GO:0004252">
    <property type="term" value="F:serine-type endopeptidase activity"/>
    <property type="evidence" value="ECO:0007669"/>
    <property type="project" value="UniProtKB-EC"/>
</dbReference>
<dbReference type="InterPro" id="IPR000294">
    <property type="entry name" value="GLA_domain"/>
</dbReference>
<dbReference type="SUPFAM" id="SSF57630">
    <property type="entry name" value="GLA-domain"/>
    <property type="match status" value="1"/>
</dbReference>
<feature type="signal peptide" evidence="31">
    <location>
        <begin position="1"/>
        <end position="27"/>
    </location>
</feature>
<comment type="function">
    <text evidence="3">Factor IX is a vitamin K-dependent plasma protein that participates in the intrinsic pathway of blood coagulation by converting factor X to its active form in the presence of Ca(2+) ions, phospholipids, and factor VIIIa.</text>
</comment>
<evidence type="ECO:0000256" key="12">
    <source>
        <dbReference type="ARBA" id="ARBA00022670"/>
    </source>
</evidence>
<dbReference type="PIRSF" id="PIRSF001143">
    <property type="entry name" value="Factor_X"/>
    <property type="match status" value="1"/>
</dbReference>
<dbReference type="InterPro" id="IPR000742">
    <property type="entry name" value="EGF"/>
</dbReference>
<accession>A0AAD8DEE5</accession>
<dbReference type="SMART" id="SM00179">
    <property type="entry name" value="EGF_CA"/>
    <property type="match status" value="1"/>
</dbReference>
<keyword evidence="21" id="KW-0460">Magnesium</keyword>
<dbReference type="PROSITE" id="PS50240">
    <property type="entry name" value="TRYPSIN_DOM"/>
    <property type="match status" value="1"/>
</dbReference>
<feature type="active site" description="Charge relay system" evidence="28">
    <location>
        <position position="288"/>
    </location>
</feature>
<dbReference type="SUPFAM" id="SSF57196">
    <property type="entry name" value="EGF/Laminin"/>
    <property type="match status" value="2"/>
</dbReference>
<comment type="caution">
    <text evidence="35">The sequence shown here is derived from an EMBL/GenBank/DDBJ whole genome shotgun (WGS) entry which is preliminary data.</text>
</comment>
<dbReference type="GO" id="GO:0044469">
    <property type="term" value="P:venom-mediated blood coagulation"/>
    <property type="evidence" value="ECO:0007669"/>
    <property type="project" value="UniProtKB-ARBA"/>
</dbReference>
<dbReference type="InterPro" id="IPR001254">
    <property type="entry name" value="Trypsin_dom"/>
</dbReference>
<evidence type="ECO:0000256" key="14">
    <source>
        <dbReference type="ARBA" id="ARBA00022696"/>
    </source>
</evidence>
<dbReference type="InterPro" id="IPR033116">
    <property type="entry name" value="TRYPSIN_SER"/>
</dbReference>
<feature type="active site" description="Charge relay system" evidence="28">
    <location>
        <position position="433"/>
    </location>
</feature>
<evidence type="ECO:0000313" key="35">
    <source>
        <dbReference type="EMBL" id="KAK1167511.1"/>
    </source>
</evidence>
<keyword evidence="14" id="KW-0356">Hemostasis</keyword>
<feature type="domain" description="Peptidase S1" evidence="33">
    <location>
        <begin position="246"/>
        <end position="481"/>
    </location>
</feature>
<dbReference type="InterPro" id="IPR043504">
    <property type="entry name" value="Peptidase_S1_PA_chymotrypsin"/>
</dbReference>
<keyword evidence="22" id="KW-0094">Blood coagulation</keyword>
<dbReference type="Pfam" id="PF00594">
    <property type="entry name" value="Gla"/>
    <property type="match status" value="1"/>
</dbReference>
<dbReference type="GO" id="GO:0007596">
    <property type="term" value="P:blood coagulation"/>
    <property type="evidence" value="ECO:0007669"/>
    <property type="project" value="UniProtKB-KW"/>
</dbReference>
<dbReference type="PRINTS" id="PR00722">
    <property type="entry name" value="CHYMOTRYPSIN"/>
</dbReference>
<dbReference type="FunFam" id="4.10.740.10:FF:000001">
    <property type="entry name" value="vitamin K-dependent protein S"/>
    <property type="match status" value="1"/>
</dbReference>
<keyword evidence="15" id="KW-0479">Metal-binding</keyword>
<dbReference type="GO" id="GO:0005509">
    <property type="term" value="F:calcium ion binding"/>
    <property type="evidence" value="ECO:0007669"/>
    <property type="project" value="InterPro"/>
</dbReference>
<gene>
    <name evidence="35" type="primary">F9</name>
    <name evidence="35" type="ORF">AOXY_G12299</name>
</gene>
<keyword evidence="18 30" id="KW-0378">Hydrolase</keyword>
<evidence type="ECO:0000256" key="16">
    <source>
        <dbReference type="ARBA" id="ARBA00022729"/>
    </source>
</evidence>
<dbReference type="PRINTS" id="PR00010">
    <property type="entry name" value="EGFBLOOD"/>
</dbReference>
<dbReference type="InterPro" id="IPR009003">
    <property type="entry name" value="Peptidase_S1_PA"/>
</dbReference>
<dbReference type="PROSITE" id="PS00135">
    <property type="entry name" value="TRYPSIN_SER"/>
    <property type="match status" value="1"/>
</dbReference>
<evidence type="ECO:0000256" key="29">
    <source>
        <dbReference type="PROSITE-ProRule" id="PRU00076"/>
    </source>
</evidence>
<dbReference type="SUPFAM" id="SSF50494">
    <property type="entry name" value="Trypsin-like serine proteases"/>
    <property type="match status" value="1"/>
</dbReference>
<dbReference type="CDD" id="cd00190">
    <property type="entry name" value="Tryp_SPc"/>
    <property type="match status" value="1"/>
</dbReference>
<keyword evidence="26" id="KW-0379">Hydroxylation</keyword>
<evidence type="ECO:0000256" key="30">
    <source>
        <dbReference type="RuleBase" id="RU363034"/>
    </source>
</evidence>
<evidence type="ECO:0000256" key="31">
    <source>
        <dbReference type="SAM" id="SignalP"/>
    </source>
</evidence>
<evidence type="ECO:0000256" key="7">
    <source>
        <dbReference type="ARBA" id="ARBA00019454"/>
    </source>
</evidence>
<dbReference type="Pfam" id="PF14670">
    <property type="entry name" value="FXa_inhibition"/>
    <property type="match status" value="1"/>
</dbReference>
<evidence type="ECO:0000256" key="4">
    <source>
        <dbReference type="ARBA" id="ARBA00004613"/>
    </source>
</evidence>
<keyword evidence="12 30" id="KW-0645">Protease</keyword>
<evidence type="ECO:0000256" key="25">
    <source>
        <dbReference type="ARBA" id="ARBA00023180"/>
    </source>
</evidence>
<evidence type="ECO:0000256" key="28">
    <source>
        <dbReference type="PIRSR" id="PIRSR001143-1"/>
    </source>
</evidence>
<evidence type="ECO:0000256" key="8">
    <source>
        <dbReference type="ARBA" id="ARBA00022479"/>
    </source>
</evidence>
<dbReference type="EMBL" id="JAGXEW010000010">
    <property type="protein sequence ID" value="KAK1167511.1"/>
    <property type="molecule type" value="Genomic_DNA"/>
</dbReference>
<evidence type="ECO:0000256" key="10">
    <source>
        <dbReference type="ARBA" id="ARBA00022536"/>
    </source>
</evidence>
<keyword evidence="8" id="KW-0301">Gamma-carboxyglutamic acid</keyword>
<keyword evidence="17" id="KW-0677">Repeat</keyword>
<dbReference type="GO" id="GO:0005615">
    <property type="term" value="C:extracellular space"/>
    <property type="evidence" value="ECO:0007669"/>
    <property type="project" value="TreeGrafter"/>
</dbReference>
<evidence type="ECO:0000256" key="1">
    <source>
        <dbReference type="ARBA" id="ARBA00001239"/>
    </source>
</evidence>
<dbReference type="PROSITE" id="PS01186">
    <property type="entry name" value="EGF_2"/>
    <property type="match status" value="1"/>
</dbReference>
<evidence type="ECO:0000256" key="26">
    <source>
        <dbReference type="ARBA" id="ARBA00023278"/>
    </source>
</evidence>
<feature type="chain" id="PRO_5042124711" description="Coagulation factor IX" evidence="31">
    <location>
        <begin position="28"/>
        <end position="482"/>
    </location>
</feature>
<dbReference type="SMART" id="SM00069">
    <property type="entry name" value="GLA"/>
    <property type="match status" value="1"/>
</dbReference>
<keyword evidence="25" id="KW-0325">Glycoprotein</keyword>
<evidence type="ECO:0000256" key="17">
    <source>
        <dbReference type="ARBA" id="ARBA00022737"/>
    </source>
</evidence>
<keyword evidence="19 30" id="KW-0720">Serine protease</keyword>
<protein>
    <recommendedName>
        <fullName evidence="7">Coagulation factor IX</fullName>
        <ecNumber evidence="5">3.4.21.22</ecNumber>
        <ecNumber evidence="6">3.4.21.6</ecNumber>
    </recommendedName>
    <alternativeName>
        <fullName evidence="27">Christmas factor</fullName>
    </alternativeName>
</protein>
<dbReference type="PROSITE" id="PS00011">
    <property type="entry name" value="GLA_1"/>
    <property type="match status" value="1"/>
</dbReference>
<dbReference type="EC" id="3.4.21.22" evidence="5"/>
<evidence type="ECO:0000259" key="34">
    <source>
        <dbReference type="PROSITE" id="PS50998"/>
    </source>
</evidence>
<keyword evidence="10 29" id="KW-0245">EGF-like domain</keyword>
<keyword evidence="16 31" id="KW-0732">Signal</keyword>
<feature type="domain" description="EGF-like" evidence="32">
    <location>
        <begin position="92"/>
        <end position="128"/>
    </location>
</feature>
<dbReference type="EC" id="3.4.21.6" evidence="6"/>
<dbReference type="GO" id="GO:0006508">
    <property type="term" value="P:proteolysis"/>
    <property type="evidence" value="ECO:0007669"/>
    <property type="project" value="UniProtKB-KW"/>
</dbReference>
<evidence type="ECO:0000256" key="15">
    <source>
        <dbReference type="ARBA" id="ARBA00022723"/>
    </source>
</evidence>
<dbReference type="PROSITE" id="PS00022">
    <property type="entry name" value="EGF_1"/>
    <property type="match status" value="1"/>
</dbReference>
<evidence type="ECO:0000256" key="18">
    <source>
        <dbReference type="ARBA" id="ARBA00022801"/>
    </source>
</evidence>
<dbReference type="FunFam" id="2.10.25.10:FF:000513">
    <property type="entry name" value="Coagulation factor VII"/>
    <property type="match status" value="1"/>
</dbReference>
<evidence type="ECO:0000256" key="21">
    <source>
        <dbReference type="ARBA" id="ARBA00022842"/>
    </source>
</evidence>
<dbReference type="PANTHER" id="PTHR24278">
    <property type="entry name" value="COAGULATION FACTOR"/>
    <property type="match status" value="1"/>
</dbReference>
<evidence type="ECO:0000256" key="3">
    <source>
        <dbReference type="ARBA" id="ARBA00002741"/>
    </source>
</evidence>
<keyword evidence="24 29" id="KW-1015">Disulfide bond</keyword>
<dbReference type="CDD" id="cd00054">
    <property type="entry name" value="EGF_CA"/>
    <property type="match status" value="1"/>
</dbReference>
<comment type="caution">
    <text evidence="29">Lacks conserved residue(s) required for the propagation of feature annotation.</text>
</comment>
<keyword evidence="23" id="KW-0865">Zymogen</keyword>
<dbReference type="InterPro" id="IPR018097">
    <property type="entry name" value="EGF_Ca-bd_CS"/>
</dbReference>
<evidence type="ECO:0000256" key="5">
    <source>
        <dbReference type="ARBA" id="ARBA00012066"/>
    </source>
</evidence>
<proteinExistence type="predicted"/>
<dbReference type="Pfam" id="PF00089">
    <property type="entry name" value="Trypsin"/>
    <property type="match status" value="1"/>
</dbReference>
<evidence type="ECO:0000256" key="20">
    <source>
        <dbReference type="ARBA" id="ARBA00022837"/>
    </source>
</evidence>
<dbReference type="InterPro" id="IPR018114">
    <property type="entry name" value="TRYPSIN_HIS"/>
</dbReference>
<keyword evidence="11" id="KW-0597">Phosphoprotein</keyword>
<keyword evidence="20" id="KW-0106">Calcium</keyword>
<dbReference type="InterPro" id="IPR001314">
    <property type="entry name" value="Peptidase_S1A"/>
</dbReference>
<evidence type="ECO:0000259" key="32">
    <source>
        <dbReference type="PROSITE" id="PS50026"/>
    </source>
</evidence>
<dbReference type="InterPro" id="IPR001881">
    <property type="entry name" value="EGF-like_Ca-bd_dom"/>
</dbReference>
<feature type="disulfide bond" evidence="29">
    <location>
        <begin position="118"/>
        <end position="127"/>
    </location>
</feature>
<dbReference type="PROSITE" id="PS00010">
    <property type="entry name" value="ASX_HYDROXYL"/>
    <property type="match status" value="1"/>
</dbReference>
<dbReference type="SMART" id="SM00181">
    <property type="entry name" value="EGF"/>
    <property type="match status" value="2"/>
</dbReference>
<dbReference type="AlphaFoldDB" id="A0AAD8DEE5"/>
<evidence type="ECO:0000256" key="13">
    <source>
        <dbReference type="ARBA" id="ARBA00022685"/>
    </source>
</evidence>
<evidence type="ECO:0000313" key="36">
    <source>
        <dbReference type="Proteomes" id="UP001230051"/>
    </source>
</evidence>
<dbReference type="Gene3D" id="2.40.10.10">
    <property type="entry name" value="Trypsin-like serine proteases"/>
    <property type="match status" value="2"/>
</dbReference>
<organism evidence="35 36">
    <name type="scientific">Acipenser oxyrinchus oxyrinchus</name>
    <dbReference type="NCBI Taxonomy" id="40147"/>
    <lineage>
        <taxon>Eukaryota</taxon>
        <taxon>Metazoa</taxon>
        <taxon>Chordata</taxon>
        <taxon>Craniata</taxon>
        <taxon>Vertebrata</taxon>
        <taxon>Euteleostomi</taxon>
        <taxon>Actinopterygii</taxon>
        <taxon>Chondrostei</taxon>
        <taxon>Acipenseriformes</taxon>
        <taxon>Acipenseridae</taxon>
        <taxon>Acipenser</taxon>
    </lineage>
</organism>
<dbReference type="InterPro" id="IPR017857">
    <property type="entry name" value="Coagulation_fac-like_Gla_dom"/>
</dbReference>
<dbReference type="PROSITE" id="PS00134">
    <property type="entry name" value="TRYPSIN_HIS"/>
    <property type="match status" value="1"/>
</dbReference>
<evidence type="ECO:0000256" key="9">
    <source>
        <dbReference type="ARBA" id="ARBA00022525"/>
    </source>
</evidence>
<name>A0AAD8DEE5_ACIOX</name>
<dbReference type="FunFam" id="2.40.10.10:FF:000013">
    <property type="entry name" value="Coagulation factor X"/>
    <property type="match status" value="1"/>
</dbReference>
<comment type="catalytic activity">
    <reaction evidence="1">
        <text>Selective cleavage of Arg-|-Thr and then Arg-|-Ile bonds in prothrombin to form thrombin.</text>
        <dbReference type="EC" id="3.4.21.6"/>
    </reaction>
</comment>
<feature type="active site" description="Charge relay system" evidence="28">
    <location>
        <position position="336"/>
    </location>
</feature>
<evidence type="ECO:0000256" key="6">
    <source>
        <dbReference type="ARBA" id="ARBA00012181"/>
    </source>
</evidence>
<comment type="catalytic activity">
    <reaction evidence="2">
        <text>Selective cleavage of Arg-|-Ile bond in factor X to form factor Xa.</text>
        <dbReference type="EC" id="3.4.21.22"/>
    </reaction>
</comment>
<comment type="subcellular location">
    <subcellularLocation>
        <location evidence="4">Secreted</location>
    </subcellularLocation>
</comment>
<dbReference type="PROSITE" id="PS50026">
    <property type="entry name" value="EGF_3"/>
    <property type="match status" value="1"/>
</dbReference>
<dbReference type="PROSITE" id="PS01187">
    <property type="entry name" value="EGF_CA"/>
    <property type="match status" value="1"/>
</dbReference>
<dbReference type="Gene3D" id="4.10.740.10">
    <property type="entry name" value="Coagulation Factor IX"/>
    <property type="match status" value="1"/>
</dbReference>
<evidence type="ECO:0000259" key="33">
    <source>
        <dbReference type="PROSITE" id="PS50240"/>
    </source>
</evidence>
<keyword evidence="36" id="KW-1185">Reference proteome</keyword>
<dbReference type="Pfam" id="PF00008">
    <property type="entry name" value="EGF"/>
    <property type="match status" value="1"/>
</dbReference>
<dbReference type="InterPro" id="IPR000152">
    <property type="entry name" value="EGF-type_Asp/Asn_hydroxyl_site"/>
</dbReference>
<dbReference type="InterPro" id="IPR012224">
    <property type="entry name" value="Pept_S1A_FX"/>
</dbReference>
<dbReference type="FunFam" id="2.10.25.10:FF:000162">
    <property type="entry name" value="Coagulation factor X (Predicted)"/>
    <property type="match status" value="1"/>
</dbReference>
<keyword evidence="13" id="KW-0165">Cleavage on pair of basic residues</keyword>
<evidence type="ECO:0000256" key="27">
    <source>
        <dbReference type="ARBA" id="ARBA00031357"/>
    </source>
</evidence>
<evidence type="ECO:0000256" key="23">
    <source>
        <dbReference type="ARBA" id="ARBA00023145"/>
    </source>
</evidence>
<sequence>MTLQGIMKTRMNVLLLIFVLVEEHCEAKVFVSPQSASSVLQRHRRYNKGFMEEMLPDNLERECLEEKCTFEEAREVFENKEKTMEFWHPYVDGDQCAKQPCENGATCKDGIGTYVCWCLPGFDGRDCEIEVARRCDLENGGCMHFCSQDAQQNVKCACATGYKLGEDGRACEPEVPFPCGLLGDKVRSTITKDVRFIPVEEEVQSSGLSNGTVYNATATKTPIITPTPTPTPYPIIRPQKNDNIRIVGGTDCQPGEIPWQIVMINADTKDWYCGGSILNERWIITAAHCFLTGIKTTIVVGEHDMYKNEGTESHHSIAKILPHPLYDSKKSLYNHDLALVRLQEPITFSEHALPVCLGPRDFIVKVMNEEDSGMVSGWGRLVQGGRPASVLQKVNVRYADRRSCKESSTSDVSSFMFCAGFYEGGQDSCQGDSGGPHTTKYKNTWFLTGIVSWGEGCAVRGKYGIYTKVARYYKWITEQIQN</sequence>
<dbReference type="InterPro" id="IPR035972">
    <property type="entry name" value="GLA-like_dom_SF"/>
</dbReference>
<evidence type="ECO:0000256" key="19">
    <source>
        <dbReference type="ARBA" id="ARBA00022825"/>
    </source>
</evidence>
<evidence type="ECO:0000256" key="22">
    <source>
        <dbReference type="ARBA" id="ARBA00023084"/>
    </source>
</evidence>
<reference evidence="35" key="1">
    <citation type="submission" date="2022-02" db="EMBL/GenBank/DDBJ databases">
        <title>Atlantic sturgeon de novo genome assembly.</title>
        <authorList>
            <person name="Stock M."/>
            <person name="Klopp C."/>
            <person name="Guiguen Y."/>
            <person name="Cabau C."/>
            <person name="Parinello H."/>
            <person name="Santidrian Yebra-Pimentel E."/>
            <person name="Kuhl H."/>
            <person name="Dirks R.P."/>
            <person name="Guessner J."/>
            <person name="Wuertz S."/>
            <person name="Du K."/>
            <person name="Schartl M."/>
        </authorList>
    </citation>
    <scope>NUCLEOTIDE SEQUENCE</scope>
    <source>
        <strain evidence="35">STURGEONOMICS-FGT-2020</strain>
        <tissue evidence="35">Whole blood</tissue>
    </source>
</reference>
<dbReference type="SMART" id="SM00020">
    <property type="entry name" value="Tryp_SPc"/>
    <property type="match status" value="1"/>
</dbReference>